<dbReference type="Proteomes" id="UP000321234">
    <property type="component" value="Unassembled WGS sequence"/>
</dbReference>
<protein>
    <submittedName>
        <fullName evidence="1">Pyridoxamine 5'-phosphate oxidase family protein</fullName>
    </submittedName>
</protein>
<dbReference type="InterPro" id="IPR024747">
    <property type="entry name" value="Pyridox_Oxase-rel"/>
</dbReference>
<proteinExistence type="predicted"/>
<gene>
    <name evidence="1" type="ORF">FMM08_21860</name>
</gene>
<dbReference type="Pfam" id="PF12900">
    <property type="entry name" value="Pyridox_ox_2"/>
    <property type="match status" value="1"/>
</dbReference>
<sequence length="155" mass="15945">MQHPAPPPPAAPPPPPGRSLVALDEAECWVLLRSQRLGRLVYTEAALPAVIPVGYAVVGTDLVMALASGGQVAAAARGCVVAFEVDQADPVERTGWSVTAVGPAQLVGDPHLAARLRGEGLVPWVPSATATYLAVAVRVLTGRRLVDAAPPRTPG</sequence>
<keyword evidence="2" id="KW-1185">Reference proteome</keyword>
<name>A0A5C8Z0M3_9ACTN</name>
<dbReference type="EMBL" id="VKAC01000019">
    <property type="protein sequence ID" value="TXR51675.1"/>
    <property type="molecule type" value="Genomic_DNA"/>
</dbReference>
<evidence type="ECO:0000313" key="2">
    <source>
        <dbReference type="Proteomes" id="UP000321234"/>
    </source>
</evidence>
<dbReference type="AlphaFoldDB" id="A0A5C8Z0M3"/>
<evidence type="ECO:0000313" key="1">
    <source>
        <dbReference type="EMBL" id="TXR51675.1"/>
    </source>
</evidence>
<dbReference type="Gene3D" id="2.30.110.10">
    <property type="entry name" value="Electron Transport, Fmn-binding Protein, Chain A"/>
    <property type="match status" value="1"/>
</dbReference>
<dbReference type="InterPro" id="IPR012349">
    <property type="entry name" value="Split_barrel_FMN-bd"/>
</dbReference>
<reference evidence="1 2" key="1">
    <citation type="submission" date="2019-07" db="EMBL/GenBank/DDBJ databases">
        <title>Quadrisphaera sp. strain DD2A genome sequencing and assembly.</title>
        <authorList>
            <person name="Kim I."/>
        </authorList>
    </citation>
    <scope>NUCLEOTIDE SEQUENCE [LARGE SCALE GENOMIC DNA]</scope>
    <source>
        <strain evidence="1 2">DD2A</strain>
    </source>
</reference>
<organism evidence="1 2">
    <name type="scientific">Quadrisphaera setariae</name>
    <dbReference type="NCBI Taxonomy" id="2593304"/>
    <lineage>
        <taxon>Bacteria</taxon>
        <taxon>Bacillati</taxon>
        <taxon>Actinomycetota</taxon>
        <taxon>Actinomycetes</taxon>
        <taxon>Kineosporiales</taxon>
        <taxon>Kineosporiaceae</taxon>
        <taxon>Quadrisphaera</taxon>
    </lineage>
</organism>
<comment type="caution">
    <text evidence="1">The sequence shown here is derived from an EMBL/GenBank/DDBJ whole genome shotgun (WGS) entry which is preliminary data.</text>
</comment>
<dbReference type="OrthoDB" id="5193072at2"/>
<accession>A0A5C8Z0M3</accession>
<dbReference type="SUPFAM" id="SSF50475">
    <property type="entry name" value="FMN-binding split barrel"/>
    <property type="match status" value="1"/>
</dbReference>